<feature type="compositionally biased region" description="Basic and acidic residues" evidence="1">
    <location>
        <begin position="201"/>
        <end position="219"/>
    </location>
</feature>
<keyword evidence="3" id="KW-1185">Reference proteome</keyword>
<feature type="region of interest" description="Disordered" evidence="1">
    <location>
        <begin position="160"/>
        <end position="179"/>
    </location>
</feature>
<evidence type="ECO:0000256" key="1">
    <source>
        <dbReference type="SAM" id="MobiDB-lite"/>
    </source>
</evidence>
<dbReference type="Proteomes" id="UP000813461">
    <property type="component" value="Unassembled WGS sequence"/>
</dbReference>
<name>A0A8K0VZI1_9PLEO</name>
<comment type="caution">
    <text evidence="2">The sequence shown here is derived from an EMBL/GenBank/DDBJ whole genome shotgun (WGS) entry which is preliminary data.</text>
</comment>
<feature type="region of interest" description="Disordered" evidence="1">
    <location>
        <begin position="191"/>
        <end position="234"/>
    </location>
</feature>
<feature type="region of interest" description="Disordered" evidence="1">
    <location>
        <begin position="120"/>
        <end position="149"/>
    </location>
</feature>
<organism evidence="2 3">
    <name type="scientific">Paraphoma chrysanthemicola</name>
    <dbReference type="NCBI Taxonomy" id="798071"/>
    <lineage>
        <taxon>Eukaryota</taxon>
        <taxon>Fungi</taxon>
        <taxon>Dikarya</taxon>
        <taxon>Ascomycota</taxon>
        <taxon>Pezizomycotina</taxon>
        <taxon>Dothideomycetes</taxon>
        <taxon>Pleosporomycetidae</taxon>
        <taxon>Pleosporales</taxon>
        <taxon>Pleosporineae</taxon>
        <taxon>Phaeosphaeriaceae</taxon>
        <taxon>Paraphoma</taxon>
    </lineage>
</organism>
<protein>
    <submittedName>
        <fullName evidence="2">Uncharacterized protein</fullName>
    </submittedName>
</protein>
<accession>A0A8K0VZI1</accession>
<feature type="compositionally biased region" description="Polar residues" evidence="1">
    <location>
        <begin position="191"/>
        <end position="200"/>
    </location>
</feature>
<reference evidence="2" key="1">
    <citation type="journal article" date="2021" name="Nat. Commun.">
        <title>Genetic determinants of endophytism in the Arabidopsis root mycobiome.</title>
        <authorList>
            <person name="Mesny F."/>
            <person name="Miyauchi S."/>
            <person name="Thiergart T."/>
            <person name="Pickel B."/>
            <person name="Atanasova L."/>
            <person name="Karlsson M."/>
            <person name="Huettel B."/>
            <person name="Barry K.W."/>
            <person name="Haridas S."/>
            <person name="Chen C."/>
            <person name="Bauer D."/>
            <person name="Andreopoulos W."/>
            <person name="Pangilinan J."/>
            <person name="LaButti K."/>
            <person name="Riley R."/>
            <person name="Lipzen A."/>
            <person name="Clum A."/>
            <person name="Drula E."/>
            <person name="Henrissat B."/>
            <person name="Kohler A."/>
            <person name="Grigoriev I.V."/>
            <person name="Martin F.M."/>
            <person name="Hacquard S."/>
        </authorList>
    </citation>
    <scope>NUCLEOTIDE SEQUENCE</scope>
    <source>
        <strain evidence="2">MPI-SDFR-AT-0120</strain>
    </source>
</reference>
<evidence type="ECO:0000313" key="3">
    <source>
        <dbReference type="Proteomes" id="UP000813461"/>
    </source>
</evidence>
<feature type="compositionally biased region" description="Basic and acidic residues" evidence="1">
    <location>
        <begin position="120"/>
        <end position="131"/>
    </location>
</feature>
<dbReference type="EMBL" id="JAGMVJ010000008">
    <property type="protein sequence ID" value="KAH7088375.1"/>
    <property type="molecule type" value="Genomic_DNA"/>
</dbReference>
<evidence type="ECO:0000313" key="2">
    <source>
        <dbReference type="EMBL" id="KAH7088375.1"/>
    </source>
</evidence>
<gene>
    <name evidence="2" type="ORF">FB567DRAFT_548423</name>
</gene>
<proteinExistence type="predicted"/>
<dbReference type="AlphaFoldDB" id="A0A8K0VZI1"/>
<sequence>MPNETMTDILSEVMQAQKEDAILFDELSSKIDAMQSRYRERGNLIARLEQAHRSEIDCLKREHAEERVRARAEFDAQLVETRARNNDVPCVAGRTSDMDMVGARIELYSDMSVEAKVEVKQNHGTERKGNEAVRTGLPVLGPKPDTPNERVVTLDERFTAAPDSEQPPSHAVRAKSALQGHLQHVKSDLVLSSGNQSAESNKLDSRENSTDNDEDGWKEVKRRPQRQPREVDNPFLRQRIRKETTDRGLIILSSVTDPEEEKRATWWLDRMGYFGWHTDPENPNVRWSYR</sequence>